<dbReference type="Proteomes" id="UP000053647">
    <property type="component" value="Unassembled WGS sequence"/>
</dbReference>
<proteinExistence type="predicted"/>
<sequence length="149" mass="16620">MHNALGIHEILFDIFNHVCAITAADGSTKKPNLNPSLVALARTCRAFQEPALDALWLQLDDLTPLLRCLPEDVWVLSAVEEASQDRTEVFGIRRPLNESEWGILQGYTRRIRVVTSINSRTGQLEETAVKALCYPPVASPLFPGLRQIK</sequence>
<keyword evidence="2" id="KW-1185">Reference proteome</keyword>
<gene>
    <name evidence="1" type="ORF">PAXINDRAFT_116679</name>
</gene>
<name>A0A0C9TDV2_PAXIN</name>
<evidence type="ECO:0000313" key="2">
    <source>
        <dbReference type="Proteomes" id="UP000053647"/>
    </source>
</evidence>
<dbReference type="HOGENOM" id="CLU_147109_0_0_1"/>
<protein>
    <submittedName>
        <fullName evidence="1">Uncharacterized protein</fullName>
    </submittedName>
</protein>
<reference evidence="2" key="2">
    <citation type="submission" date="2015-01" db="EMBL/GenBank/DDBJ databases">
        <title>Evolutionary Origins and Diversification of the Mycorrhizal Mutualists.</title>
        <authorList>
            <consortium name="DOE Joint Genome Institute"/>
            <consortium name="Mycorrhizal Genomics Consortium"/>
            <person name="Kohler A."/>
            <person name="Kuo A."/>
            <person name="Nagy L.G."/>
            <person name="Floudas D."/>
            <person name="Copeland A."/>
            <person name="Barry K.W."/>
            <person name="Cichocki N."/>
            <person name="Veneault-Fourrey C."/>
            <person name="LaButti K."/>
            <person name="Lindquist E.A."/>
            <person name="Lipzen A."/>
            <person name="Lundell T."/>
            <person name="Morin E."/>
            <person name="Murat C."/>
            <person name="Riley R."/>
            <person name="Ohm R."/>
            <person name="Sun H."/>
            <person name="Tunlid A."/>
            <person name="Henrissat B."/>
            <person name="Grigoriev I.V."/>
            <person name="Hibbett D.S."/>
            <person name="Martin F."/>
        </authorList>
    </citation>
    <scope>NUCLEOTIDE SEQUENCE [LARGE SCALE GENOMIC DNA]</scope>
    <source>
        <strain evidence="2">ATCC 200175</strain>
    </source>
</reference>
<dbReference type="OrthoDB" id="3041441at2759"/>
<evidence type="ECO:0000313" key="1">
    <source>
        <dbReference type="EMBL" id="KIJ13760.1"/>
    </source>
</evidence>
<dbReference type="AlphaFoldDB" id="A0A0C9TDV2"/>
<reference evidence="1 2" key="1">
    <citation type="submission" date="2014-06" db="EMBL/GenBank/DDBJ databases">
        <authorList>
            <consortium name="DOE Joint Genome Institute"/>
            <person name="Kuo A."/>
            <person name="Kohler A."/>
            <person name="Nagy L.G."/>
            <person name="Floudas D."/>
            <person name="Copeland A."/>
            <person name="Barry K.W."/>
            <person name="Cichocki N."/>
            <person name="Veneault-Fourrey C."/>
            <person name="LaButti K."/>
            <person name="Lindquist E.A."/>
            <person name="Lipzen A."/>
            <person name="Lundell T."/>
            <person name="Morin E."/>
            <person name="Murat C."/>
            <person name="Sun H."/>
            <person name="Tunlid A."/>
            <person name="Henrissat B."/>
            <person name="Grigoriev I.V."/>
            <person name="Hibbett D.S."/>
            <person name="Martin F."/>
            <person name="Nordberg H.P."/>
            <person name="Cantor M.N."/>
            <person name="Hua S.X."/>
        </authorList>
    </citation>
    <scope>NUCLEOTIDE SEQUENCE [LARGE SCALE GENOMIC DNA]</scope>
    <source>
        <strain evidence="1 2">ATCC 200175</strain>
    </source>
</reference>
<feature type="non-terminal residue" evidence="1">
    <location>
        <position position="149"/>
    </location>
</feature>
<dbReference type="EMBL" id="KN819348">
    <property type="protein sequence ID" value="KIJ13760.1"/>
    <property type="molecule type" value="Genomic_DNA"/>
</dbReference>
<organism evidence="1 2">
    <name type="scientific">Paxillus involutus ATCC 200175</name>
    <dbReference type="NCBI Taxonomy" id="664439"/>
    <lineage>
        <taxon>Eukaryota</taxon>
        <taxon>Fungi</taxon>
        <taxon>Dikarya</taxon>
        <taxon>Basidiomycota</taxon>
        <taxon>Agaricomycotina</taxon>
        <taxon>Agaricomycetes</taxon>
        <taxon>Agaricomycetidae</taxon>
        <taxon>Boletales</taxon>
        <taxon>Paxilineae</taxon>
        <taxon>Paxillaceae</taxon>
        <taxon>Paxillus</taxon>
    </lineage>
</organism>
<feature type="non-terminal residue" evidence="1">
    <location>
        <position position="1"/>
    </location>
</feature>
<accession>A0A0C9TDV2</accession>